<sequence length="42" mass="4585">MASGFLSVLVCKHCNKTLSKTHNFDPGFFGSGEWGRIITPNS</sequence>
<dbReference type="EMBL" id="CP045226">
    <property type="protein sequence ID" value="QFS48804.1"/>
    <property type="molecule type" value="Genomic_DNA"/>
</dbReference>
<accession>A0A5P8W820</accession>
<gene>
    <name evidence="1" type="ORF">GXM_06298</name>
</gene>
<protein>
    <submittedName>
        <fullName evidence="1">Uncharacterized protein</fullName>
    </submittedName>
</protein>
<reference evidence="1 2" key="1">
    <citation type="submission" date="2019-10" db="EMBL/GenBank/DDBJ databases">
        <title>Genomic and transcriptomic insights into the perfect genentic adaptation of a filamentous nitrogen-fixing cyanobacterium to rice fields.</title>
        <authorList>
            <person name="Chen Z."/>
        </authorList>
    </citation>
    <scope>NUCLEOTIDE SEQUENCE [LARGE SCALE GENOMIC DNA]</scope>
    <source>
        <strain evidence="1">CCNUC1</strain>
    </source>
</reference>
<evidence type="ECO:0000313" key="2">
    <source>
        <dbReference type="Proteomes" id="UP000326678"/>
    </source>
</evidence>
<keyword evidence="2" id="KW-1185">Reference proteome</keyword>
<dbReference type="Proteomes" id="UP000326678">
    <property type="component" value="Chromosome Gxm1"/>
</dbReference>
<dbReference type="AlphaFoldDB" id="A0A5P8W820"/>
<dbReference type="KEGG" id="nsh:GXM_06298"/>
<name>A0A5P8W820_9NOSO</name>
<organism evidence="1 2">
    <name type="scientific">Nostoc sphaeroides CCNUC1</name>
    <dbReference type="NCBI Taxonomy" id="2653204"/>
    <lineage>
        <taxon>Bacteria</taxon>
        <taxon>Bacillati</taxon>
        <taxon>Cyanobacteriota</taxon>
        <taxon>Cyanophyceae</taxon>
        <taxon>Nostocales</taxon>
        <taxon>Nostocaceae</taxon>
        <taxon>Nostoc</taxon>
    </lineage>
</organism>
<proteinExistence type="predicted"/>
<evidence type="ECO:0000313" key="1">
    <source>
        <dbReference type="EMBL" id="QFS48804.1"/>
    </source>
</evidence>